<feature type="region of interest" description="Disordered" evidence="1">
    <location>
        <begin position="288"/>
        <end position="330"/>
    </location>
</feature>
<dbReference type="EMBL" id="CP068053">
    <property type="protein sequence ID" value="QQT00627.1"/>
    <property type="molecule type" value="Genomic_DNA"/>
</dbReference>
<evidence type="ECO:0000313" key="3">
    <source>
        <dbReference type="Proteomes" id="UP000595254"/>
    </source>
</evidence>
<reference evidence="2 3" key="1">
    <citation type="submission" date="2021-01" db="EMBL/GenBank/DDBJ databases">
        <title>FDA dAtabase for Regulatory Grade micrObial Sequences (FDA-ARGOS): Supporting development and validation of Infectious Disease Dx tests.</title>
        <authorList>
            <person name="Nelson B."/>
            <person name="Plummer A."/>
            <person name="Tallon L."/>
            <person name="Sadzewicz L."/>
            <person name="Zhao X."/>
            <person name="Boylan J."/>
            <person name="Ott S."/>
            <person name="Bowen H."/>
            <person name="Vavikolanu K."/>
            <person name="Mehta A."/>
            <person name="Aluvathingal J."/>
            <person name="Nadendla S."/>
            <person name="Myers T."/>
            <person name="Yan Y."/>
            <person name="Sichtig H."/>
        </authorList>
    </citation>
    <scope>NUCLEOTIDE SEQUENCE [LARGE SCALE GENOMIC DNA]</scope>
    <source>
        <strain evidence="2 3">FDAARGOS_1161</strain>
    </source>
</reference>
<sequence length="364" mass="38196">MKMGMLLFFLPLTSLVLGWLKLSDSAKMSSVMTGTAFASIGAVARGVQGQLHENNKPSKQSQESLNLSKDDNNRTKISSLATGEHSKGWASTKKAVGVTRAIVGGMAGAVAGPMGARIGSGLGGSLSKGVLQGSRNLAAGGVGIKDSIKSAKGTDGFKNSMKNIQNRREFFGNIGESVGSIFGKGEFGRSVGHGLSGVSRQRIANSSELGGLNGQTLSGLSQLFPGGNVQWMQNNQGSAFYRPSAEGMEQISPLGAADTSLRDGENRMVDFRLNGDNPLNTQSTGAYEMNRNMGDGISTSSPYLSRTSDAYQMGSTGDRIQDSRFDSSSIQPDSYYKAGLNGAETRNGSDHVAETAGLQIQNNR</sequence>
<name>A0A974S0G8_PERPY</name>
<proteinExistence type="predicted"/>
<accession>A0A974S0G8</accession>
<gene>
    <name evidence="2" type="ORF">I6J18_01420</name>
</gene>
<dbReference type="Proteomes" id="UP000595254">
    <property type="component" value="Chromosome"/>
</dbReference>
<dbReference type="KEGG" id="ppsr:I6J18_01420"/>
<feature type="region of interest" description="Disordered" evidence="1">
    <location>
        <begin position="52"/>
        <end position="85"/>
    </location>
</feature>
<keyword evidence="3" id="KW-1185">Reference proteome</keyword>
<evidence type="ECO:0000256" key="1">
    <source>
        <dbReference type="SAM" id="MobiDB-lite"/>
    </source>
</evidence>
<dbReference type="AlphaFoldDB" id="A0A974S0G8"/>
<protein>
    <submittedName>
        <fullName evidence="2">Uncharacterized protein</fullName>
    </submittedName>
</protein>
<dbReference type="RefSeq" id="WP_201647812.1">
    <property type="nucleotide sequence ID" value="NZ_CP068053.1"/>
</dbReference>
<evidence type="ECO:0000313" key="2">
    <source>
        <dbReference type="EMBL" id="QQT00627.1"/>
    </source>
</evidence>
<organism evidence="2 3">
    <name type="scientific">Peribacillus psychrosaccharolyticus</name>
    <name type="common">Bacillus psychrosaccharolyticus</name>
    <dbReference type="NCBI Taxonomy" id="1407"/>
    <lineage>
        <taxon>Bacteria</taxon>
        <taxon>Bacillati</taxon>
        <taxon>Bacillota</taxon>
        <taxon>Bacilli</taxon>
        <taxon>Bacillales</taxon>
        <taxon>Bacillaceae</taxon>
        <taxon>Peribacillus</taxon>
    </lineage>
</organism>
<feature type="compositionally biased region" description="Polar residues" evidence="1">
    <location>
        <begin position="57"/>
        <end position="67"/>
    </location>
</feature>
<feature type="compositionally biased region" description="Polar residues" evidence="1">
    <location>
        <begin position="297"/>
        <end position="315"/>
    </location>
</feature>